<dbReference type="Proteomes" id="UP000243342">
    <property type="component" value="Unassembled WGS sequence"/>
</dbReference>
<dbReference type="AlphaFoldDB" id="A0A1J7C4M4"/>
<accession>A0A1J7C4M4</accession>
<protein>
    <submittedName>
        <fullName evidence="1">Uncharacterized protein</fullName>
    </submittedName>
</protein>
<organism evidence="1 2">
    <name type="scientific">Mangrovactinospora gilvigrisea</name>
    <dbReference type="NCBI Taxonomy" id="1428644"/>
    <lineage>
        <taxon>Bacteria</taxon>
        <taxon>Bacillati</taxon>
        <taxon>Actinomycetota</taxon>
        <taxon>Actinomycetes</taxon>
        <taxon>Kitasatosporales</taxon>
        <taxon>Streptomycetaceae</taxon>
        <taxon>Mangrovactinospora</taxon>
    </lineage>
</organism>
<evidence type="ECO:0000313" key="1">
    <source>
        <dbReference type="EMBL" id="OIV36512.1"/>
    </source>
</evidence>
<dbReference type="STRING" id="1428644.BIV57_15905"/>
<sequence length="68" mass="7308">MRYRRFDEALKEGDAAARSLADALEVAGFKLPSLSGDFPAIDGAALVRLGGCSSALAFRLAEWIREHA</sequence>
<dbReference type="EMBL" id="MLCF01000089">
    <property type="protein sequence ID" value="OIV36512.1"/>
    <property type="molecule type" value="Genomic_DNA"/>
</dbReference>
<proteinExistence type="predicted"/>
<evidence type="ECO:0000313" key="2">
    <source>
        <dbReference type="Proteomes" id="UP000243342"/>
    </source>
</evidence>
<name>A0A1J7C4M4_9ACTN</name>
<keyword evidence="2" id="KW-1185">Reference proteome</keyword>
<comment type="caution">
    <text evidence="1">The sequence shown here is derived from an EMBL/GenBank/DDBJ whole genome shotgun (WGS) entry which is preliminary data.</text>
</comment>
<gene>
    <name evidence="1" type="ORF">BIV57_15905</name>
</gene>
<dbReference type="OrthoDB" id="4333384at2"/>
<reference evidence="1 2" key="1">
    <citation type="submission" date="2016-10" db="EMBL/GenBank/DDBJ databases">
        <title>Genome sequence of Streptomyces gilvigriseus MUSC 26.</title>
        <authorList>
            <person name="Lee L.-H."/>
            <person name="Ser H.-L."/>
        </authorList>
    </citation>
    <scope>NUCLEOTIDE SEQUENCE [LARGE SCALE GENOMIC DNA]</scope>
    <source>
        <strain evidence="1 2">MUSC 26</strain>
    </source>
</reference>